<evidence type="ECO:0000256" key="4">
    <source>
        <dbReference type="ARBA" id="ARBA00022964"/>
    </source>
</evidence>
<dbReference type="InterPro" id="IPR051559">
    <property type="entry name" value="HIF_prolyl_hydroxylases"/>
</dbReference>
<name>A0AA96WQ50_LEPBY</name>
<dbReference type="InterPro" id="IPR006620">
    <property type="entry name" value="Pro_4_hyd_alph"/>
</dbReference>
<evidence type="ECO:0000256" key="2">
    <source>
        <dbReference type="ARBA" id="ARBA00022723"/>
    </source>
</evidence>
<keyword evidence="6" id="KW-0408">Iron</keyword>
<proteinExistence type="predicted"/>
<reference evidence="8" key="2">
    <citation type="submission" date="2023-07" db="EMBL/GenBank/DDBJ databases">
        <authorList>
            <person name="Bai X.-H."/>
            <person name="Wang H.-H."/>
            <person name="Wang J."/>
            <person name="Ma M.-Y."/>
            <person name="Hu H.-H."/>
            <person name="Song Z.-L."/>
            <person name="Ma H.-G."/>
            <person name="Fan Y."/>
            <person name="Du C.-Y."/>
            <person name="Xu J.-C."/>
        </authorList>
    </citation>
    <scope>NUCLEOTIDE SEQUENCE</scope>
    <source>
        <strain evidence="8">CZ1</strain>
    </source>
</reference>
<evidence type="ECO:0000259" key="7">
    <source>
        <dbReference type="PROSITE" id="PS51471"/>
    </source>
</evidence>
<keyword evidence="4" id="KW-0223">Dioxygenase</keyword>
<dbReference type="InterPro" id="IPR005123">
    <property type="entry name" value="Oxoglu/Fe-dep_dioxygenase_dom"/>
</dbReference>
<comment type="cofactor">
    <cofactor evidence="1">
        <name>L-ascorbate</name>
        <dbReference type="ChEBI" id="CHEBI:38290"/>
    </cofactor>
</comment>
<evidence type="ECO:0000256" key="3">
    <source>
        <dbReference type="ARBA" id="ARBA00022896"/>
    </source>
</evidence>
<dbReference type="Pfam" id="PF13640">
    <property type="entry name" value="2OG-FeII_Oxy_3"/>
    <property type="match status" value="1"/>
</dbReference>
<dbReference type="InterPro" id="IPR044862">
    <property type="entry name" value="Pro_4_hyd_alph_FE2OG_OXY"/>
</dbReference>
<evidence type="ECO:0000313" key="8">
    <source>
        <dbReference type="EMBL" id="WNZ43911.1"/>
    </source>
</evidence>
<dbReference type="RefSeq" id="WP_316426091.1">
    <property type="nucleotide sequence ID" value="NZ_CP130144.1"/>
</dbReference>
<dbReference type="GO" id="GO:0051213">
    <property type="term" value="F:dioxygenase activity"/>
    <property type="evidence" value="ECO:0007669"/>
    <property type="project" value="UniProtKB-KW"/>
</dbReference>
<gene>
    <name evidence="8" type="ORF">Q2T42_18920</name>
</gene>
<dbReference type="GO" id="GO:0031418">
    <property type="term" value="F:L-ascorbic acid binding"/>
    <property type="evidence" value="ECO:0007669"/>
    <property type="project" value="UniProtKB-KW"/>
</dbReference>
<dbReference type="PANTHER" id="PTHR12907:SF26">
    <property type="entry name" value="HIF PROLYL HYDROXYLASE, ISOFORM C"/>
    <property type="match status" value="1"/>
</dbReference>
<dbReference type="AlphaFoldDB" id="A0AA96WQ50"/>
<evidence type="ECO:0000256" key="1">
    <source>
        <dbReference type="ARBA" id="ARBA00001961"/>
    </source>
</evidence>
<evidence type="ECO:0000256" key="5">
    <source>
        <dbReference type="ARBA" id="ARBA00023002"/>
    </source>
</evidence>
<keyword evidence="5" id="KW-0560">Oxidoreductase</keyword>
<dbReference type="SMART" id="SM00702">
    <property type="entry name" value="P4Hc"/>
    <property type="match status" value="1"/>
</dbReference>
<accession>A0AA96WQ50</accession>
<keyword evidence="3" id="KW-0847">Vitamin C</keyword>
<reference evidence="8" key="1">
    <citation type="journal article" date="2023" name="Plants (Basel)">
        <title>Genomic Analysis of Leptolyngbya boryana CZ1 Reveals Efficient Carbon Fixation Modules.</title>
        <authorList>
            <person name="Bai X."/>
            <person name="Wang H."/>
            <person name="Cheng W."/>
            <person name="Wang J."/>
            <person name="Ma M."/>
            <person name="Hu H."/>
            <person name="Song Z."/>
            <person name="Ma H."/>
            <person name="Fan Y."/>
            <person name="Du C."/>
            <person name="Xu J."/>
        </authorList>
    </citation>
    <scope>NUCLEOTIDE SEQUENCE</scope>
    <source>
        <strain evidence="8">CZ1</strain>
    </source>
</reference>
<keyword evidence="2" id="KW-0479">Metal-binding</keyword>
<organism evidence="8">
    <name type="scientific">Leptolyngbya boryana CZ1</name>
    <dbReference type="NCBI Taxonomy" id="3060204"/>
    <lineage>
        <taxon>Bacteria</taxon>
        <taxon>Bacillati</taxon>
        <taxon>Cyanobacteriota</taxon>
        <taxon>Cyanophyceae</taxon>
        <taxon>Leptolyngbyales</taxon>
        <taxon>Leptolyngbyaceae</taxon>
        <taxon>Leptolyngbya group</taxon>
        <taxon>Leptolyngbya</taxon>
    </lineage>
</organism>
<dbReference type="PANTHER" id="PTHR12907">
    <property type="entry name" value="EGL NINE HOMOLOG-RELATED"/>
    <property type="match status" value="1"/>
</dbReference>
<protein>
    <submittedName>
        <fullName evidence="8">2OG-Fe(II) oxygenase</fullName>
    </submittedName>
</protein>
<sequence length="228" mass="26155">MKLAARYVQIDNWLSVEEHRHLLNYVSQQQPNFEPADMPFEGAVHRKAWVLFSFPEFSSLVEARIQAIFPDILAQLSLPSFEISQIEAQLTAHNDGNYYKIHTDNGIYHKSFESKVKTRLLTYVYYFHNEPKAFSGGELRLYDSTIVDNLYCYADSFQSIEPRNNRMIFFLSRQFHEVMPVSCSSQAFADSRFTINGWIHGLRPKSSPHRALSVRAGLKIGAPGGEVS</sequence>
<feature type="domain" description="Fe2OG dioxygenase" evidence="7">
    <location>
        <begin position="76"/>
        <end position="201"/>
    </location>
</feature>
<dbReference type="GO" id="GO:0016705">
    <property type="term" value="F:oxidoreductase activity, acting on paired donors, with incorporation or reduction of molecular oxygen"/>
    <property type="evidence" value="ECO:0007669"/>
    <property type="project" value="InterPro"/>
</dbReference>
<dbReference type="Gene3D" id="2.60.120.620">
    <property type="entry name" value="q2cbj1_9rhob like domain"/>
    <property type="match status" value="1"/>
</dbReference>
<dbReference type="GO" id="GO:0005506">
    <property type="term" value="F:iron ion binding"/>
    <property type="evidence" value="ECO:0007669"/>
    <property type="project" value="InterPro"/>
</dbReference>
<dbReference type="PROSITE" id="PS51471">
    <property type="entry name" value="FE2OG_OXY"/>
    <property type="match status" value="1"/>
</dbReference>
<evidence type="ECO:0000256" key="6">
    <source>
        <dbReference type="ARBA" id="ARBA00023004"/>
    </source>
</evidence>
<dbReference type="EMBL" id="CP130144">
    <property type="protein sequence ID" value="WNZ43911.1"/>
    <property type="molecule type" value="Genomic_DNA"/>
</dbReference>